<dbReference type="InterPro" id="IPR000182">
    <property type="entry name" value="GNAT_dom"/>
</dbReference>
<dbReference type="GO" id="GO:0016747">
    <property type="term" value="F:acyltransferase activity, transferring groups other than amino-acyl groups"/>
    <property type="evidence" value="ECO:0007669"/>
    <property type="project" value="InterPro"/>
</dbReference>
<comment type="caution">
    <text evidence="2">The sequence shown here is derived from an EMBL/GenBank/DDBJ whole genome shotgun (WGS) entry which is preliminary data.</text>
</comment>
<dbReference type="AlphaFoldDB" id="A0A841TCE9"/>
<dbReference type="EMBL" id="JACJVN010000038">
    <property type="protein sequence ID" value="MBB6677826.1"/>
    <property type="molecule type" value="Genomic_DNA"/>
</dbReference>
<name>A0A841TCE9_9BACL</name>
<organism evidence="2 3">
    <name type="scientific">Cohnella lubricantis</name>
    <dbReference type="NCBI Taxonomy" id="2163172"/>
    <lineage>
        <taxon>Bacteria</taxon>
        <taxon>Bacillati</taxon>
        <taxon>Bacillota</taxon>
        <taxon>Bacilli</taxon>
        <taxon>Bacillales</taxon>
        <taxon>Paenibacillaceae</taxon>
        <taxon>Cohnella</taxon>
    </lineage>
</organism>
<dbReference type="PANTHER" id="PTHR43072">
    <property type="entry name" value="N-ACETYLTRANSFERASE"/>
    <property type="match status" value="1"/>
</dbReference>
<reference evidence="2 3" key="1">
    <citation type="submission" date="2020-08" db="EMBL/GenBank/DDBJ databases">
        <title>Cohnella phylogeny.</title>
        <authorList>
            <person name="Dunlap C."/>
        </authorList>
    </citation>
    <scope>NUCLEOTIDE SEQUENCE [LARGE SCALE GENOMIC DNA]</scope>
    <source>
        <strain evidence="2 3">DSM 103658</strain>
    </source>
</reference>
<keyword evidence="2" id="KW-0808">Transferase</keyword>
<dbReference type="CDD" id="cd04301">
    <property type="entry name" value="NAT_SF"/>
    <property type="match status" value="1"/>
</dbReference>
<protein>
    <submittedName>
        <fullName evidence="2">GNAT family N-acetyltransferase</fullName>
    </submittedName>
</protein>
<dbReference type="InterPro" id="IPR016181">
    <property type="entry name" value="Acyl_CoA_acyltransferase"/>
</dbReference>
<dbReference type="SUPFAM" id="SSF55729">
    <property type="entry name" value="Acyl-CoA N-acyltransferases (Nat)"/>
    <property type="match status" value="1"/>
</dbReference>
<keyword evidence="3" id="KW-1185">Reference proteome</keyword>
<gene>
    <name evidence="2" type="ORF">H4Q31_10865</name>
</gene>
<evidence type="ECO:0000313" key="2">
    <source>
        <dbReference type="EMBL" id="MBB6677826.1"/>
    </source>
</evidence>
<dbReference type="Proteomes" id="UP000574133">
    <property type="component" value="Unassembled WGS sequence"/>
</dbReference>
<evidence type="ECO:0000259" key="1">
    <source>
        <dbReference type="PROSITE" id="PS51186"/>
    </source>
</evidence>
<dbReference type="Gene3D" id="3.40.630.30">
    <property type="match status" value="1"/>
</dbReference>
<accession>A0A841TCE9</accession>
<evidence type="ECO:0000313" key="3">
    <source>
        <dbReference type="Proteomes" id="UP000574133"/>
    </source>
</evidence>
<dbReference type="Pfam" id="PF00583">
    <property type="entry name" value="Acetyltransf_1"/>
    <property type="match status" value="1"/>
</dbReference>
<sequence length="148" mass="17306">MQVVQATIEDLEGLVRIFDQYRVFYKKPSDLDGARQFLFEKFEHQESIIFAAKDTGAGEIVGFTQLYPSFSSLSMKRVWILNDLYVNDQYRRLGIATRLMNRAKEFAVQTQAKGIQLETAVDNERAQKLYESLGYERHEAAYHYFLFL</sequence>
<proteinExistence type="predicted"/>
<dbReference type="PROSITE" id="PS51186">
    <property type="entry name" value="GNAT"/>
    <property type="match status" value="1"/>
</dbReference>
<feature type="domain" description="N-acetyltransferase" evidence="1">
    <location>
        <begin position="1"/>
        <end position="148"/>
    </location>
</feature>
<dbReference type="PANTHER" id="PTHR43072:SF60">
    <property type="entry name" value="L-2,4-DIAMINOBUTYRIC ACID ACETYLTRANSFERASE"/>
    <property type="match status" value="1"/>
</dbReference>